<dbReference type="EMBL" id="CANHGI010000004">
    <property type="protein sequence ID" value="CAI5449561.1"/>
    <property type="molecule type" value="Genomic_DNA"/>
</dbReference>
<name>A0A9P1N694_9PELO</name>
<feature type="compositionally biased region" description="Polar residues" evidence="1">
    <location>
        <begin position="185"/>
        <end position="196"/>
    </location>
</feature>
<feature type="region of interest" description="Disordered" evidence="1">
    <location>
        <begin position="169"/>
        <end position="362"/>
    </location>
</feature>
<evidence type="ECO:0000313" key="2">
    <source>
        <dbReference type="EMBL" id="CAI5449561.1"/>
    </source>
</evidence>
<feature type="compositionally biased region" description="Basic and acidic residues" evidence="1">
    <location>
        <begin position="279"/>
        <end position="348"/>
    </location>
</feature>
<protein>
    <submittedName>
        <fullName evidence="2">Uncharacterized protein</fullName>
    </submittedName>
</protein>
<sequence length="469" mass="56512">MRRKMRQVTEFFCNGIALEMQRDQSKNGRNDIYFWVPYKREQVLFMEEMRGNIPKIKYSGTWVSFSLNSSYRMDEFSDVQFVNDVFPTRFFANRCEVKVSVNFDKNTWKQGCYPEMMSQQCAGIVVDLTGTLEKYGMLKSFHGEAWVHYFPHERGIRFVLSEKQEHWDEEAENDVFRSRGRSRTPRNNGNYGNSTDLNRRERSRPSREEEFEDSDLRKSRSVSRKPSHQPAEENDSDDSWDQEANRRSRIREYSRPPMRSPERSNYRDNFDRRRKRSRPREDFDIVDQRNREYERRSRETSRPPMKHENEREKSRPREDFDIVDQRNREYERRSRETSRPPSRKRDDTSSIPSTSRSYNDDLSKVQTNLKKLKTRYEYLTANNMPIPEKLREDLGNAIAEEIRLKKNNQDLDDRKSGSSRVEVNEEDLQKYKELVVMFREMLSSQEVCEEMRRFDEIAMDNINQLLFDL</sequence>
<organism evidence="2 3">
    <name type="scientific">Caenorhabditis angaria</name>
    <dbReference type="NCBI Taxonomy" id="860376"/>
    <lineage>
        <taxon>Eukaryota</taxon>
        <taxon>Metazoa</taxon>
        <taxon>Ecdysozoa</taxon>
        <taxon>Nematoda</taxon>
        <taxon>Chromadorea</taxon>
        <taxon>Rhabditida</taxon>
        <taxon>Rhabditina</taxon>
        <taxon>Rhabditomorpha</taxon>
        <taxon>Rhabditoidea</taxon>
        <taxon>Rhabditidae</taxon>
        <taxon>Peloderinae</taxon>
        <taxon>Caenorhabditis</taxon>
    </lineage>
</organism>
<reference evidence="2" key="1">
    <citation type="submission" date="2022-11" db="EMBL/GenBank/DDBJ databases">
        <authorList>
            <person name="Kikuchi T."/>
        </authorList>
    </citation>
    <scope>NUCLEOTIDE SEQUENCE</scope>
    <source>
        <strain evidence="2">PS1010</strain>
    </source>
</reference>
<accession>A0A9P1N694</accession>
<feature type="compositionally biased region" description="Basic and acidic residues" evidence="1">
    <location>
        <begin position="197"/>
        <end position="218"/>
    </location>
</feature>
<dbReference type="Proteomes" id="UP001152747">
    <property type="component" value="Unassembled WGS sequence"/>
</dbReference>
<comment type="caution">
    <text evidence="2">The sequence shown here is derived from an EMBL/GenBank/DDBJ whole genome shotgun (WGS) entry which is preliminary data.</text>
</comment>
<feature type="compositionally biased region" description="Basic and acidic residues" evidence="1">
    <location>
        <begin position="243"/>
        <end position="271"/>
    </location>
</feature>
<gene>
    <name evidence="2" type="ORF">CAMP_LOCUS12198</name>
</gene>
<feature type="compositionally biased region" description="Acidic residues" evidence="1">
    <location>
        <begin position="232"/>
        <end position="241"/>
    </location>
</feature>
<proteinExistence type="predicted"/>
<dbReference type="AlphaFoldDB" id="A0A9P1N694"/>
<keyword evidence="3" id="KW-1185">Reference proteome</keyword>
<evidence type="ECO:0000256" key="1">
    <source>
        <dbReference type="SAM" id="MobiDB-lite"/>
    </source>
</evidence>
<evidence type="ECO:0000313" key="3">
    <source>
        <dbReference type="Proteomes" id="UP001152747"/>
    </source>
</evidence>